<keyword evidence="1" id="KW-0678">Repressor</keyword>
<comment type="caution">
    <text evidence="6">The sequence shown here is derived from an EMBL/GenBank/DDBJ whole genome shotgun (WGS) entry which is preliminary data.</text>
</comment>
<dbReference type="CDD" id="cd00592">
    <property type="entry name" value="HTH_MerR-like"/>
    <property type="match status" value="1"/>
</dbReference>
<dbReference type="InterPro" id="IPR000551">
    <property type="entry name" value="MerR-type_HTH_dom"/>
</dbReference>
<dbReference type="Pfam" id="PF13411">
    <property type="entry name" value="MerR_1"/>
    <property type="match status" value="1"/>
</dbReference>
<evidence type="ECO:0000256" key="2">
    <source>
        <dbReference type="ARBA" id="ARBA00023015"/>
    </source>
</evidence>
<dbReference type="Proteomes" id="UP000284277">
    <property type="component" value="Unassembled WGS sequence"/>
</dbReference>
<dbReference type="Gene3D" id="1.10.1660.10">
    <property type="match status" value="1"/>
</dbReference>
<evidence type="ECO:0000313" key="6">
    <source>
        <dbReference type="EMBL" id="RKD32424.1"/>
    </source>
</evidence>
<dbReference type="RefSeq" id="WP_120196498.1">
    <property type="nucleotide sequence ID" value="NZ_MCIA01000012.1"/>
</dbReference>
<proteinExistence type="predicted"/>
<keyword evidence="3" id="KW-0238">DNA-binding</keyword>
<dbReference type="SMART" id="SM00422">
    <property type="entry name" value="HTH_MERR"/>
    <property type="match status" value="1"/>
</dbReference>
<dbReference type="InterPro" id="IPR009061">
    <property type="entry name" value="DNA-bd_dom_put_sf"/>
</dbReference>
<dbReference type="PANTHER" id="PTHR30204">
    <property type="entry name" value="REDOX-CYCLING DRUG-SENSING TRANSCRIPTIONAL ACTIVATOR SOXR"/>
    <property type="match status" value="1"/>
</dbReference>
<dbReference type="InterPro" id="IPR047057">
    <property type="entry name" value="MerR_fam"/>
</dbReference>
<keyword evidence="2" id="KW-0805">Transcription regulation</keyword>
<dbReference type="EMBL" id="MCIA01000012">
    <property type="protein sequence ID" value="RKD32424.1"/>
    <property type="molecule type" value="Genomic_DNA"/>
</dbReference>
<gene>
    <name evidence="6" type="ORF">BET01_03540</name>
</gene>
<keyword evidence="7" id="KW-1185">Reference proteome</keyword>
<dbReference type="PROSITE" id="PS50937">
    <property type="entry name" value="HTH_MERR_2"/>
    <property type="match status" value="1"/>
</dbReference>
<organism evidence="6 7">
    <name type="scientific">Lacrimispora algidixylanolytica</name>
    <dbReference type="NCBI Taxonomy" id="94868"/>
    <lineage>
        <taxon>Bacteria</taxon>
        <taxon>Bacillati</taxon>
        <taxon>Bacillota</taxon>
        <taxon>Clostridia</taxon>
        <taxon>Lachnospirales</taxon>
        <taxon>Lachnospiraceae</taxon>
        <taxon>Lacrimispora</taxon>
    </lineage>
</organism>
<dbReference type="OrthoDB" id="9791488at2"/>
<sequence>MKHYSIGEVSDRLGISRDALRFYEKKGIIKPKKEKNGYRAYTYDDIHKLSSILFYRRLNFSLEDIDRILYHSSLPSYHSIIQEKIAKEKQEVEKHKQSLVHLAHLKQLSKNIELCLNHYDIRPLRRHYIIPDNGFIYEKGISDLCYRFQEYHIKEDSAEKGKEYSVIASHTAAVMDFYEEIENFPMLQHNRCVYTMIASPQPTPDSSAINEAANWSREQGYSLTGTAYSFHLPGYTFLHKPNEKTEESIYYIELFLPLHNA</sequence>
<evidence type="ECO:0000256" key="3">
    <source>
        <dbReference type="ARBA" id="ARBA00023125"/>
    </source>
</evidence>
<accession>A0A419T4E6</accession>
<evidence type="ECO:0000256" key="1">
    <source>
        <dbReference type="ARBA" id="ARBA00022491"/>
    </source>
</evidence>
<name>A0A419T4E6_9FIRM</name>
<protein>
    <submittedName>
        <fullName evidence="6">MerR family transcriptional regulator</fullName>
    </submittedName>
</protein>
<dbReference type="PANTHER" id="PTHR30204:SF69">
    <property type="entry name" value="MERR-FAMILY TRANSCRIPTIONAL REGULATOR"/>
    <property type="match status" value="1"/>
</dbReference>
<dbReference type="AlphaFoldDB" id="A0A419T4E6"/>
<dbReference type="SUPFAM" id="SSF46955">
    <property type="entry name" value="Putative DNA-binding domain"/>
    <property type="match status" value="1"/>
</dbReference>
<keyword evidence="4" id="KW-0804">Transcription</keyword>
<evidence type="ECO:0000313" key="7">
    <source>
        <dbReference type="Proteomes" id="UP000284277"/>
    </source>
</evidence>
<evidence type="ECO:0000256" key="4">
    <source>
        <dbReference type="ARBA" id="ARBA00023163"/>
    </source>
</evidence>
<dbReference type="GO" id="GO:0003677">
    <property type="term" value="F:DNA binding"/>
    <property type="evidence" value="ECO:0007669"/>
    <property type="project" value="UniProtKB-KW"/>
</dbReference>
<dbReference type="GO" id="GO:0003700">
    <property type="term" value="F:DNA-binding transcription factor activity"/>
    <property type="evidence" value="ECO:0007669"/>
    <property type="project" value="InterPro"/>
</dbReference>
<dbReference type="PROSITE" id="PS00552">
    <property type="entry name" value="HTH_MERR_1"/>
    <property type="match status" value="1"/>
</dbReference>
<evidence type="ECO:0000259" key="5">
    <source>
        <dbReference type="PROSITE" id="PS50937"/>
    </source>
</evidence>
<feature type="domain" description="HTH merR-type" evidence="5">
    <location>
        <begin position="3"/>
        <end position="71"/>
    </location>
</feature>
<reference evidence="6 7" key="1">
    <citation type="submission" date="2016-08" db="EMBL/GenBank/DDBJ databases">
        <title>A new outlook on sporulation: Clostridium algidixylanolyticum.</title>
        <authorList>
            <person name="Poppleton D.I."/>
            <person name="Gribaldo S."/>
        </authorList>
    </citation>
    <scope>NUCLEOTIDE SEQUENCE [LARGE SCALE GENOMIC DNA]</scope>
    <source>
        <strain evidence="6 7">SPL73</strain>
    </source>
</reference>